<feature type="transmembrane region" description="Helical" evidence="1">
    <location>
        <begin position="105"/>
        <end position="131"/>
    </location>
</feature>
<dbReference type="AlphaFoldDB" id="A0A3Q9HQD8"/>
<keyword evidence="1" id="KW-0812">Transmembrane</keyword>
<dbReference type="EMBL" id="CP016379">
    <property type="protein sequence ID" value="AZR73094.1"/>
    <property type="molecule type" value="Genomic_DNA"/>
</dbReference>
<gene>
    <name evidence="2" type="ORF">BBF96_06670</name>
</gene>
<dbReference type="Pfam" id="PF17099">
    <property type="entry name" value="TrpP"/>
    <property type="match status" value="1"/>
</dbReference>
<reference evidence="2 3" key="1">
    <citation type="submission" date="2016-07" db="EMBL/GenBank/DDBJ databases">
        <title>Genome and transcriptome analysis of iron-reducing fermentative bacteria Anoxybacter fermentans.</title>
        <authorList>
            <person name="Zeng X."/>
            <person name="Shao Z."/>
        </authorList>
    </citation>
    <scope>NUCLEOTIDE SEQUENCE [LARGE SCALE GENOMIC DNA]</scope>
    <source>
        <strain evidence="2 3">DY22613</strain>
    </source>
</reference>
<name>A0A3Q9HQD8_9FIRM</name>
<evidence type="ECO:0000256" key="1">
    <source>
        <dbReference type="SAM" id="Phobius"/>
    </source>
</evidence>
<proteinExistence type="predicted"/>
<organism evidence="2 3">
    <name type="scientific">Anoxybacter fermentans</name>
    <dbReference type="NCBI Taxonomy" id="1323375"/>
    <lineage>
        <taxon>Bacteria</taxon>
        <taxon>Bacillati</taxon>
        <taxon>Bacillota</taxon>
        <taxon>Clostridia</taxon>
        <taxon>Halanaerobiales</taxon>
        <taxon>Anoxybacter</taxon>
    </lineage>
</organism>
<feature type="transmembrane region" description="Helical" evidence="1">
    <location>
        <begin position="6"/>
        <end position="26"/>
    </location>
</feature>
<dbReference type="OrthoDB" id="2243651at2"/>
<accession>A0A3Q9HQD8</accession>
<feature type="transmembrane region" description="Helical" evidence="1">
    <location>
        <begin position="143"/>
        <end position="162"/>
    </location>
</feature>
<dbReference type="RefSeq" id="WP_127016427.1">
    <property type="nucleotide sequence ID" value="NZ_CP016379.1"/>
</dbReference>
<evidence type="ECO:0000313" key="2">
    <source>
        <dbReference type="EMBL" id="AZR73094.1"/>
    </source>
</evidence>
<sequence length="177" mass="19879">MRLMDLIDVIFLLTIGFVYHFIFPGIPIANGMKPDVSLAILFVIILVKKDFRLVMVSALIIGIFTTLTSSVSTGAWINFIEKIITGGLMYFLINWIKRFEWKQAFFLFIIGFFGTIISGLIFTLLATTLVGLSNTFTVLFKEVFLPTALMNSGALYVLFISIEYAESLFNSKCNIDG</sequence>
<dbReference type="Proteomes" id="UP000267250">
    <property type="component" value="Chromosome"/>
</dbReference>
<keyword evidence="3" id="KW-1185">Reference proteome</keyword>
<dbReference type="KEGG" id="aft:BBF96_06670"/>
<keyword evidence="1" id="KW-1133">Transmembrane helix</keyword>
<protein>
    <recommendedName>
        <fullName evidence="4">Tryptophan transporter</fullName>
    </recommendedName>
</protein>
<evidence type="ECO:0000313" key="3">
    <source>
        <dbReference type="Proteomes" id="UP000267250"/>
    </source>
</evidence>
<keyword evidence="1" id="KW-0472">Membrane</keyword>
<evidence type="ECO:0008006" key="4">
    <source>
        <dbReference type="Google" id="ProtNLM"/>
    </source>
</evidence>
<dbReference type="InterPro" id="IPR031360">
    <property type="entry name" value="TrpP"/>
</dbReference>